<sequence>MSSARGLLATGVPPAPVWLLYIKYAILGLAVVVLALSAYACSFFGGGAAGFLIFIAIKTIIIYGGAIALEIYAPQYYFRIGLLIAYCLGVIFWLSAWAWAASTAAFWLSWAVYSHGTGGALAGCAALGAVAWILSIVNLVFFIKACLADAPPATGAHQAELGQVKQDPISTPSPAPAAAATEYPTGQYPQAEYAQPNPYPAEQQYPVQPTQPAQHYPAQQ</sequence>
<name>A0AAJ0FM54_9PEZI</name>
<feature type="compositionally biased region" description="Polar residues" evidence="1">
    <location>
        <begin position="205"/>
        <end position="220"/>
    </location>
</feature>
<keyword evidence="2" id="KW-0812">Transmembrane</keyword>
<feature type="region of interest" description="Disordered" evidence="1">
    <location>
        <begin position="161"/>
        <end position="220"/>
    </location>
</feature>
<proteinExistence type="predicted"/>
<dbReference type="GeneID" id="85309223"/>
<reference evidence="3" key="1">
    <citation type="submission" date="2023-06" db="EMBL/GenBank/DDBJ databases">
        <title>Genome-scale phylogeny and comparative genomics of the fungal order Sordariales.</title>
        <authorList>
            <consortium name="Lawrence Berkeley National Laboratory"/>
            <person name="Hensen N."/>
            <person name="Bonometti L."/>
            <person name="Westerberg I."/>
            <person name="Brannstrom I.O."/>
            <person name="Guillou S."/>
            <person name="Cros-Aarteil S."/>
            <person name="Calhoun S."/>
            <person name="Haridas S."/>
            <person name="Kuo A."/>
            <person name="Mondo S."/>
            <person name="Pangilinan J."/>
            <person name="Riley R."/>
            <person name="Labutti K."/>
            <person name="Andreopoulos B."/>
            <person name="Lipzen A."/>
            <person name="Chen C."/>
            <person name="Yanf M."/>
            <person name="Daum C."/>
            <person name="Ng V."/>
            <person name="Clum A."/>
            <person name="Steindorff A."/>
            <person name="Ohm R."/>
            <person name="Martin F."/>
            <person name="Silar P."/>
            <person name="Natvig D."/>
            <person name="Lalanne C."/>
            <person name="Gautier V."/>
            <person name="Ament-Velasquez S.L."/>
            <person name="Kruys A."/>
            <person name="Hutchinson M.I."/>
            <person name="Powell A.J."/>
            <person name="Barry K."/>
            <person name="Miller A.N."/>
            <person name="Grigoriev I.V."/>
            <person name="Debuchy R."/>
            <person name="Gladieux P."/>
            <person name="Thoren M.H."/>
            <person name="Johannesson H."/>
        </authorList>
    </citation>
    <scope>NUCLEOTIDE SEQUENCE</scope>
    <source>
        <strain evidence="3">8032-3</strain>
    </source>
</reference>
<dbReference type="Proteomes" id="UP001244011">
    <property type="component" value="Unassembled WGS sequence"/>
</dbReference>
<keyword evidence="4" id="KW-1185">Reference proteome</keyword>
<feature type="transmembrane region" description="Helical" evidence="2">
    <location>
        <begin position="51"/>
        <end position="73"/>
    </location>
</feature>
<feature type="transmembrane region" description="Helical" evidence="2">
    <location>
        <begin position="80"/>
        <end position="100"/>
    </location>
</feature>
<evidence type="ECO:0000256" key="1">
    <source>
        <dbReference type="SAM" id="MobiDB-lite"/>
    </source>
</evidence>
<feature type="transmembrane region" description="Helical" evidence="2">
    <location>
        <begin position="21"/>
        <end position="45"/>
    </location>
</feature>
<protein>
    <recommendedName>
        <fullName evidence="5">MARVEL domain-containing protein</fullName>
    </recommendedName>
</protein>
<gene>
    <name evidence="3" type="ORF">QBC33DRAFT_514288</name>
</gene>
<feature type="compositionally biased region" description="Low complexity" evidence="1">
    <location>
        <begin position="170"/>
        <end position="181"/>
    </location>
</feature>
<keyword evidence="2" id="KW-1133">Transmembrane helix</keyword>
<feature type="transmembrane region" description="Helical" evidence="2">
    <location>
        <begin position="120"/>
        <end position="143"/>
    </location>
</feature>
<keyword evidence="2" id="KW-0472">Membrane</keyword>
<comment type="caution">
    <text evidence="3">The sequence shown here is derived from an EMBL/GenBank/DDBJ whole genome shotgun (WGS) entry which is preliminary data.</text>
</comment>
<dbReference type="EMBL" id="MU839006">
    <property type="protein sequence ID" value="KAK1767998.1"/>
    <property type="molecule type" value="Genomic_DNA"/>
</dbReference>
<evidence type="ECO:0000313" key="4">
    <source>
        <dbReference type="Proteomes" id="UP001244011"/>
    </source>
</evidence>
<evidence type="ECO:0000256" key="2">
    <source>
        <dbReference type="SAM" id="Phobius"/>
    </source>
</evidence>
<dbReference type="AlphaFoldDB" id="A0AAJ0FM54"/>
<accession>A0AAJ0FM54</accession>
<evidence type="ECO:0000313" key="3">
    <source>
        <dbReference type="EMBL" id="KAK1767998.1"/>
    </source>
</evidence>
<evidence type="ECO:0008006" key="5">
    <source>
        <dbReference type="Google" id="ProtNLM"/>
    </source>
</evidence>
<dbReference type="RefSeq" id="XP_060284211.1">
    <property type="nucleotide sequence ID" value="XM_060426036.1"/>
</dbReference>
<organism evidence="3 4">
    <name type="scientific">Phialemonium atrogriseum</name>
    <dbReference type="NCBI Taxonomy" id="1093897"/>
    <lineage>
        <taxon>Eukaryota</taxon>
        <taxon>Fungi</taxon>
        <taxon>Dikarya</taxon>
        <taxon>Ascomycota</taxon>
        <taxon>Pezizomycotina</taxon>
        <taxon>Sordariomycetes</taxon>
        <taxon>Sordariomycetidae</taxon>
        <taxon>Cephalothecales</taxon>
        <taxon>Cephalothecaceae</taxon>
        <taxon>Phialemonium</taxon>
    </lineage>
</organism>